<dbReference type="InterPro" id="IPR017853">
    <property type="entry name" value="GH"/>
</dbReference>
<comment type="caution">
    <text evidence="1">The sequence shown here is derived from an EMBL/GenBank/DDBJ whole genome shotgun (WGS) entry which is preliminary data.</text>
</comment>
<dbReference type="Gene3D" id="3.20.20.80">
    <property type="entry name" value="Glycosidases"/>
    <property type="match status" value="1"/>
</dbReference>
<reference evidence="1 2" key="1">
    <citation type="submission" date="2020-08" db="EMBL/GenBank/DDBJ databases">
        <title>Genomic Encyclopedia of Type Strains, Phase IV (KMG-IV): sequencing the most valuable type-strain genomes for metagenomic binning, comparative biology and taxonomic classification.</title>
        <authorList>
            <person name="Goeker M."/>
        </authorList>
    </citation>
    <scope>NUCLEOTIDE SEQUENCE [LARGE SCALE GENOMIC DNA]</scope>
    <source>
        <strain evidence="1 2">DSM 11805</strain>
    </source>
</reference>
<dbReference type="InterPro" id="IPR055151">
    <property type="entry name" value="GH113"/>
</dbReference>
<sequence>MEYIKGFTFGWGAKQGDFNKSEAKESLRLMKERTASNYVIFALAAKQETAFSTDVIYEGEHIVSDDELREMIDYAREIDLKIMLKPTVNPSDGTWRAHINFFDLDVPCEPKWKDWFASYTAYQMHYAKIAEEKQVEMFIAGCEMVQTERREREWRQLINDLRTVYNGLITYNTDKYQEANVKWWDAVDVISSSGYYPLGDWDNQLDRIETIIKPYNKPFFFAEAGCPSRAGSSQIPNAWTLEGAVDLEEQKRFYEDMLERTSKRNWVKGFGLWDWKAVLYPEEEAHLDKDYAVFGKPAEETIRAFYEKK</sequence>
<protein>
    <recommendedName>
        <fullName evidence="3">1,4-beta-xylanase</fullName>
    </recommendedName>
</protein>
<dbReference type="SUPFAM" id="SSF51445">
    <property type="entry name" value="(Trans)glycosidases"/>
    <property type="match status" value="1"/>
</dbReference>
<accession>A0A841RSB8</accession>
<evidence type="ECO:0000313" key="2">
    <source>
        <dbReference type="Proteomes" id="UP000572212"/>
    </source>
</evidence>
<dbReference type="EMBL" id="JACHON010000026">
    <property type="protein sequence ID" value="MBB6514226.1"/>
    <property type="molecule type" value="Genomic_DNA"/>
</dbReference>
<dbReference type="Pfam" id="PF22612">
    <property type="entry name" value="GH113"/>
    <property type="match status" value="1"/>
</dbReference>
<dbReference type="Proteomes" id="UP000572212">
    <property type="component" value="Unassembled WGS sequence"/>
</dbReference>
<dbReference type="RefSeq" id="WP_184250856.1">
    <property type="nucleotide sequence ID" value="NZ_BAAACU010000011.1"/>
</dbReference>
<evidence type="ECO:0000313" key="1">
    <source>
        <dbReference type="EMBL" id="MBB6514226.1"/>
    </source>
</evidence>
<name>A0A841RSB8_9BACI</name>
<keyword evidence="2" id="KW-1185">Reference proteome</keyword>
<evidence type="ECO:0008006" key="3">
    <source>
        <dbReference type="Google" id="ProtNLM"/>
    </source>
</evidence>
<proteinExistence type="predicted"/>
<dbReference type="AlphaFoldDB" id="A0A841RSB8"/>
<dbReference type="CDD" id="cd19606">
    <property type="entry name" value="GH113-like"/>
    <property type="match status" value="1"/>
</dbReference>
<gene>
    <name evidence="1" type="ORF">GGQ92_003049</name>
</gene>
<organism evidence="1 2">
    <name type="scientific">Gracilibacillus halotolerans</name>
    <dbReference type="NCBI Taxonomy" id="74386"/>
    <lineage>
        <taxon>Bacteria</taxon>
        <taxon>Bacillati</taxon>
        <taxon>Bacillota</taxon>
        <taxon>Bacilli</taxon>
        <taxon>Bacillales</taxon>
        <taxon>Bacillaceae</taxon>
        <taxon>Gracilibacillus</taxon>
    </lineage>
</organism>